<comment type="caution">
    <text evidence="8">The sequence shown here is derived from an EMBL/GenBank/DDBJ whole genome shotgun (WGS) entry which is preliminary data.</text>
</comment>
<feature type="transmembrane region" description="Helical" evidence="6">
    <location>
        <begin position="248"/>
        <end position="267"/>
    </location>
</feature>
<dbReference type="Pfam" id="PF07690">
    <property type="entry name" value="MFS_1"/>
    <property type="match status" value="1"/>
</dbReference>
<dbReference type="Proteomes" id="UP000295258">
    <property type="component" value="Unassembled WGS sequence"/>
</dbReference>
<keyword evidence="5 6" id="KW-0472">Membrane</keyword>
<evidence type="ECO:0000256" key="1">
    <source>
        <dbReference type="ARBA" id="ARBA00004651"/>
    </source>
</evidence>
<dbReference type="InterPro" id="IPR020846">
    <property type="entry name" value="MFS_dom"/>
</dbReference>
<feature type="transmembrane region" description="Helical" evidence="6">
    <location>
        <begin position="165"/>
        <end position="192"/>
    </location>
</feature>
<keyword evidence="4 6" id="KW-1133">Transmembrane helix</keyword>
<dbReference type="PROSITE" id="PS50850">
    <property type="entry name" value="MFS"/>
    <property type="match status" value="1"/>
</dbReference>
<dbReference type="PANTHER" id="PTHR43385:SF1">
    <property type="entry name" value="RIBOFLAVIN TRANSPORTER RIBJ"/>
    <property type="match status" value="1"/>
</dbReference>
<evidence type="ECO:0000313" key="8">
    <source>
        <dbReference type="EMBL" id="TDD12127.1"/>
    </source>
</evidence>
<feature type="transmembrane region" description="Helical" evidence="6">
    <location>
        <begin position="303"/>
        <end position="326"/>
    </location>
</feature>
<comment type="subcellular location">
    <subcellularLocation>
        <location evidence="1">Cell membrane</location>
        <topology evidence="1">Multi-pass membrane protein</topology>
    </subcellularLocation>
</comment>
<evidence type="ECO:0000256" key="3">
    <source>
        <dbReference type="ARBA" id="ARBA00022692"/>
    </source>
</evidence>
<dbReference type="InterPro" id="IPR011701">
    <property type="entry name" value="MFS"/>
</dbReference>
<organism evidence="8 9">
    <name type="scientific">Nonomuraea deserti</name>
    <dbReference type="NCBI Taxonomy" id="1848322"/>
    <lineage>
        <taxon>Bacteria</taxon>
        <taxon>Bacillati</taxon>
        <taxon>Actinomycetota</taxon>
        <taxon>Actinomycetes</taxon>
        <taxon>Streptosporangiales</taxon>
        <taxon>Streptosporangiaceae</taxon>
        <taxon>Nonomuraea</taxon>
    </lineage>
</organism>
<dbReference type="InterPro" id="IPR052983">
    <property type="entry name" value="MFS_Riboflavin_Transporter"/>
</dbReference>
<evidence type="ECO:0000256" key="5">
    <source>
        <dbReference type="ARBA" id="ARBA00023136"/>
    </source>
</evidence>
<accession>A0A4R4W5D3</accession>
<feature type="transmembrane region" description="Helical" evidence="6">
    <location>
        <begin position="42"/>
        <end position="66"/>
    </location>
</feature>
<keyword evidence="9" id="KW-1185">Reference proteome</keyword>
<reference evidence="8 9" key="1">
    <citation type="submission" date="2019-03" db="EMBL/GenBank/DDBJ databases">
        <title>Draft genome sequences of novel Actinobacteria.</title>
        <authorList>
            <person name="Sahin N."/>
            <person name="Ay H."/>
            <person name="Saygin H."/>
        </authorList>
    </citation>
    <scope>NUCLEOTIDE SEQUENCE [LARGE SCALE GENOMIC DNA]</scope>
    <source>
        <strain evidence="8 9">KC310</strain>
    </source>
</reference>
<dbReference type="RefSeq" id="WP_132591774.1">
    <property type="nucleotide sequence ID" value="NZ_SMKO01000004.1"/>
</dbReference>
<evidence type="ECO:0000256" key="2">
    <source>
        <dbReference type="ARBA" id="ARBA00022448"/>
    </source>
</evidence>
<feature type="transmembrane region" description="Helical" evidence="6">
    <location>
        <begin position="213"/>
        <end position="236"/>
    </location>
</feature>
<feature type="transmembrane region" description="Helical" evidence="6">
    <location>
        <begin position="12"/>
        <end position="30"/>
    </location>
</feature>
<feature type="transmembrane region" description="Helical" evidence="6">
    <location>
        <begin position="279"/>
        <end position="297"/>
    </location>
</feature>
<evidence type="ECO:0000256" key="4">
    <source>
        <dbReference type="ARBA" id="ARBA00022989"/>
    </source>
</evidence>
<evidence type="ECO:0000259" key="7">
    <source>
        <dbReference type="PROSITE" id="PS50850"/>
    </source>
</evidence>
<dbReference type="GO" id="GO:0005886">
    <property type="term" value="C:plasma membrane"/>
    <property type="evidence" value="ECO:0007669"/>
    <property type="project" value="UniProtKB-SubCell"/>
</dbReference>
<keyword evidence="2" id="KW-0813">Transport</keyword>
<feature type="transmembrane region" description="Helical" evidence="6">
    <location>
        <begin position="366"/>
        <end position="388"/>
    </location>
</feature>
<dbReference type="PANTHER" id="PTHR43385">
    <property type="entry name" value="RIBOFLAVIN TRANSPORTER RIBJ"/>
    <property type="match status" value="1"/>
</dbReference>
<gene>
    <name evidence="8" type="ORF">E1292_03170</name>
</gene>
<dbReference type="Gene3D" id="1.20.1250.20">
    <property type="entry name" value="MFS general substrate transporter like domains"/>
    <property type="match status" value="1"/>
</dbReference>
<name>A0A4R4W5D3_9ACTN</name>
<sequence length="406" mass="41213">MTGEQRGLRRALIALCVTQITGWGVLYYAFPVMVSTVSADTGWSAAASMGAFSLGAVVSAVAGIVVGRLIDVRGPRQVMTAGSVVGVVSVLAIAAAPSLPAFYAAWALAGVAQAVVLYPPAFAALTSWYGPHRLRALTTLTLVGGLASTVFAPLTAYLLDFMNWRGVFLLLAVLLGAVTIPLHALALTPPWPGASRVAHRQDPHPATVARSRAFIMLTAAMSAAALGMFAATVNLVPLLTWRGMDTHLAAITLGLCGAGQLLGRLAYGALSARVEPRPRTVGLLATAAVSVLALGLLPGPTALLIVVSVLAGAIRGLFTLLQATAVADRWGTRAFGRINGVFTAPVTAATALAPGAGALLTEVMGGYVASYGVLAGLVLLGTLAAGMAGTGRLPAAGSDIERSCAS</sequence>
<feature type="domain" description="Major facilitator superfamily (MFS) profile" evidence="7">
    <location>
        <begin position="1"/>
        <end position="393"/>
    </location>
</feature>
<dbReference type="EMBL" id="SMKO01000004">
    <property type="protein sequence ID" value="TDD12127.1"/>
    <property type="molecule type" value="Genomic_DNA"/>
</dbReference>
<evidence type="ECO:0000256" key="6">
    <source>
        <dbReference type="SAM" id="Phobius"/>
    </source>
</evidence>
<dbReference type="SUPFAM" id="SSF103473">
    <property type="entry name" value="MFS general substrate transporter"/>
    <property type="match status" value="1"/>
</dbReference>
<feature type="transmembrane region" description="Helical" evidence="6">
    <location>
        <begin position="338"/>
        <end position="360"/>
    </location>
</feature>
<feature type="transmembrane region" description="Helical" evidence="6">
    <location>
        <begin position="137"/>
        <end position="159"/>
    </location>
</feature>
<keyword evidence="3 6" id="KW-0812">Transmembrane</keyword>
<dbReference type="InterPro" id="IPR036259">
    <property type="entry name" value="MFS_trans_sf"/>
</dbReference>
<protein>
    <submittedName>
        <fullName evidence="8">MFS transporter</fullName>
    </submittedName>
</protein>
<evidence type="ECO:0000313" key="9">
    <source>
        <dbReference type="Proteomes" id="UP000295258"/>
    </source>
</evidence>
<dbReference type="AlphaFoldDB" id="A0A4R4W5D3"/>
<proteinExistence type="predicted"/>
<dbReference type="GO" id="GO:0022857">
    <property type="term" value="F:transmembrane transporter activity"/>
    <property type="evidence" value="ECO:0007669"/>
    <property type="project" value="InterPro"/>
</dbReference>